<evidence type="ECO:0000256" key="1">
    <source>
        <dbReference type="SAM" id="MobiDB-lite"/>
    </source>
</evidence>
<feature type="region of interest" description="Disordered" evidence="1">
    <location>
        <begin position="1294"/>
        <end position="1365"/>
    </location>
</feature>
<feature type="region of interest" description="Disordered" evidence="1">
    <location>
        <begin position="215"/>
        <end position="348"/>
    </location>
</feature>
<dbReference type="PANTHER" id="PTHR13270">
    <property type="entry name" value="PROTEIN C20ORF116-RELATED"/>
    <property type="match status" value="1"/>
</dbReference>
<sequence>MPNSNDFLAGHTENILKNTSLIIGKLNFSAEMAASKSGSTPSEAQPSSNTSKNTENSLIKHQGQKWQQVFDFDKMLKQLRSSTSEKQHHRSKNDTSSSSKSSSSNSSSQSSKSGSSSNSKNGRSIRQVQRLNGNDMHYYGIAPKKASAGVIVCSICRGIYTMVGFSNHMIMQHPTAWGAISSKLTLTTSNEMFNIISNDNSQDCLRDVAGSTAPTDILGSPSDLSGIMSTSSNASSSSSSISTTSSTYAATPRHKSSKSSGGTTAGSSSSGGSSSTSGSRSRSKQSRHGSNNNNHHTASVGIHTSGSAAGAENTQAQSKSSKKSNNSNSSSSSNANTNSKTENTSNAPTLVATTASSTVNATLVTNSGKNSKESAASLVDTVVTTPIAIYSSSSNSSCSLPPTPKLSTPLTEVKSPAFVAQESAESSVSSSSIDFERLTSTGKSLSAKLATNASGKTTKTIASISSTLASRDSSKAAVSKEMSRFEPARLTELDHAVSSITENTTKLADKKVDVSIKNIMEGNANIVAAGTNNIFQIPTTTIIADNSKEKLQTVSMMPTSSNNNNMNVQTVLPANYVVSQDVVQNCEEPLPHNASDDNSILTFDDMFDSKFINEILSTADTDIQFDENELDRATVAQQQQQQQQQQQVQEQHQVYQQQVSHSAKRMRYDESLLANGQQQQQQQHILQQQQTHSSVEITGEFVTYQQQQQQQHQQQQQQYVPYNVTTLEDLKLFNSAGQLVEPHQQQMQTLLQHGTEQQQQQQQLTAIDAMQLQQLLYQQQTINSHYDTNMIDNTTDPNALALQQQQQQYDQSGVVSAKQLMEMCATVDMKPNKMSEFTAAAYDNCYDNMASHFQLCNVPSLTDDNADAVVEQVNTDNEGGMLMPNIVNGMQRGTQQYVLPGGAGEDHLIYEITDNNQVAVISQQRQQQMLNEFLTQANYEQVTTDMNVTTGPTALDATHADGATLLQPQNSGGNATMTKEESAADVDEDLLDFDYSLMETYKTLSSSGSAGGSSSSSGGSGSGSNSKAIKTEGNISASNSGKYYDDGYLNTYLYPGVPKPSAVNCFGLVKLPFAAATTFRKHILNARKANNSPITLSGGGGINGIVCSNSSTSARLTSNTKSMQNYFSNLTSTSNSLGGNEFSIGSITITNSSSSQNNLYAAHQKQQNAGSNNTSGGGNSGNVEITFNTNSNGCGSAMSPVSTLQRSRTKSGNSASPAAGSVGASCGGATLVRSKSQTGAPIAIVAPTSRLPPPPRPSTAGPVLAQSNKTIFIGNNTSMNGNDRVKFIKRCMPLTNSNNTNNNSSRLDTAKRQKFSPRQIADFLGGVSNNNNNNGSKQQKPSSAQNAEVGTNGNSGNNNHDAVTNNASLTTNYNTASADDQLKLERVAHFYERRRKLYDMARNSRQQQQHHQQQRSQQQPHVQQKLLKQQQQLFKMLTDYGQLNAVVGNCKGANANTNPGSNNNSGSEVLRISV</sequence>
<feature type="compositionally biased region" description="Low complexity" evidence="1">
    <location>
        <begin position="258"/>
        <end position="280"/>
    </location>
</feature>
<name>A0A811UNT9_CERCA</name>
<feature type="compositionally biased region" description="Polar residues" evidence="1">
    <location>
        <begin position="966"/>
        <end position="977"/>
    </location>
</feature>
<feature type="compositionally biased region" description="Low complexity" evidence="1">
    <location>
        <begin position="1454"/>
        <end position="1467"/>
    </location>
</feature>
<accession>A0A811UNT9</accession>
<evidence type="ECO:0000313" key="2">
    <source>
        <dbReference type="EMBL" id="CAD6999506.1"/>
    </source>
</evidence>
<proteinExistence type="predicted"/>
<dbReference type="Proteomes" id="UP000606786">
    <property type="component" value="Unassembled WGS sequence"/>
</dbReference>
<feature type="compositionally biased region" description="Polar residues" evidence="1">
    <location>
        <begin position="36"/>
        <end position="62"/>
    </location>
</feature>
<feature type="compositionally biased region" description="Low complexity" evidence="1">
    <location>
        <begin position="313"/>
        <end position="348"/>
    </location>
</feature>
<organism evidence="2 3">
    <name type="scientific">Ceratitis capitata</name>
    <name type="common">Mediterranean fruit fly</name>
    <name type="synonym">Tephritis capitata</name>
    <dbReference type="NCBI Taxonomy" id="7213"/>
    <lineage>
        <taxon>Eukaryota</taxon>
        <taxon>Metazoa</taxon>
        <taxon>Ecdysozoa</taxon>
        <taxon>Arthropoda</taxon>
        <taxon>Hexapoda</taxon>
        <taxon>Insecta</taxon>
        <taxon>Pterygota</taxon>
        <taxon>Neoptera</taxon>
        <taxon>Endopterygota</taxon>
        <taxon>Diptera</taxon>
        <taxon>Brachycera</taxon>
        <taxon>Muscomorpha</taxon>
        <taxon>Tephritoidea</taxon>
        <taxon>Tephritidae</taxon>
        <taxon>Ceratitis</taxon>
        <taxon>Ceratitis</taxon>
    </lineage>
</organism>
<feature type="compositionally biased region" description="Low complexity" evidence="1">
    <location>
        <begin position="1005"/>
        <end position="1017"/>
    </location>
</feature>
<feature type="compositionally biased region" description="Polar residues" evidence="1">
    <location>
        <begin position="291"/>
        <end position="307"/>
    </location>
</feature>
<feature type="region of interest" description="Disordered" evidence="1">
    <location>
        <begin position="1245"/>
        <end position="1264"/>
    </location>
</feature>
<feature type="region of interest" description="Disordered" evidence="1">
    <location>
        <begin position="1159"/>
        <end position="1223"/>
    </location>
</feature>
<dbReference type="OrthoDB" id="7883902at2759"/>
<feature type="compositionally biased region" description="Low complexity" evidence="1">
    <location>
        <begin position="1406"/>
        <end position="1426"/>
    </location>
</feature>
<reference evidence="2" key="1">
    <citation type="submission" date="2020-11" db="EMBL/GenBank/DDBJ databases">
        <authorList>
            <person name="Whitehead M."/>
        </authorList>
    </citation>
    <scope>NUCLEOTIDE SEQUENCE</scope>
    <source>
        <strain evidence="2">EGII</strain>
    </source>
</reference>
<gene>
    <name evidence="2" type="ORF">CCAP1982_LOCUS8030</name>
</gene>
<dbReference type="KEGG" id="ccat:101450952"/>
<dbReference type="PANTHER" id="PTHR13270:SF14">
    <property type="entry name" value="SEX DETERMINATION AND DOSAGE COMPENSATION PROTEIN SDC-2"/>
    <property type="match status" value="1"/>
</dbReference>
<feature type="compositionally biased region" description="Low complexity" evidence="1">
    <location>
        <begin position="94"/>
        <end position="121"/>
    </location>
</feature>
<evidence type="ECO:0000313" key="3">
    <source>
        <dbReference type="Proteomes" id="UP000606786"/>
    </source>
</evidence>
<protein>
    <submittedName>
        <fullName evidence="2">(Mediterranean fruit fly) hypothetical protein</fullName>
    </submittedName>
</protein>
<feature type="compositionally biased region" description="Low complexity" evidence="1">
    <location>
        <begin position="1295"/>
        <end position="1305"/>
    </location>
</feature>
<feature type="region of interest" description="Disordered" evidence="1">
    <location>
        <begin position="1454"/>
        <end position="1474"/>
    </location>
</feature>
<feature type="compositionally biased region" description="Polar residues" evidence="1">
    <location>
        <begin position="1335"/>
        <end position="1365"/>
    </location>
</feature>
<feature type="region of interest" description="Disordered" evidence="1">
    <location>
        <begin position="1004"/>
        <end position="1027"/>
    </location>
</feature>
<feature type="region of interest" description="Disordered" evidence="1">
    <location>
        <begin position="964"/>
        <end position="983"/>
    </location>
</feature>
<feature type="region of interest" description="Disordered" evidence="1">
    <location>
        <begin position="32"/>
        <end position="62"/>
    </location>
</feature>
<keyword evidence="3" id="KW-1185">Reference proteome</keyword>
<feature type="compositionally biased region" description="Polar residues" evidence="1">
    <location>
        <begin position="1183"/>
        <end position="1206"/>
    </location>
</feature>
<feature type="compositionally biased region" description="Low complexity" evidence="1">
    <location>
        <begin position="1211"/>
        <end position="1223"/>
    </location>
</feature>
<dbReference type="EMBL" id="CAJHJT010000012">
    <property type="protein sequence ID" value="CAD6999506.1"/>
    <property type="molecule type" value="Genomic_DNA"/>
</dbReference>
<feature type="region of interest" description="Disordered" evidence="1">
    <location>
        <begin position="80"/>
        <end position="125"/>
    </location>
</feature>
<comment type="caution">
    <text evidence="2">The sequence shown here is derived from an EMBL/GenBank/DDBJ whole genome shotgun (WGS) entry which is preliminary data.</text>
</comment>
<feature type="compositionally biased region" description="Low complexity" evidence="1">
    <location>
        <begin position="229"/>
        <end position="251"/>
    </location>
</feature>
<feature type="region of interest" description="Disordered" evidence="1">
    <location>
        <begin position="1401"/>
        <end position="1426"/>
    </location>
</feature>